<reference evidence="1" key="1">
    <citation type="journal article" date="2020" name="Nature">
        <title>Giant virus diversity and host interactions through global metagenomics.</title>
        <authorList>
            <person name="Schulz F."/>
            <person name="Roux S."/>
            <person name="Paez-Espino D."/>
            <person name="Jungbluth S."/>
            <person name="Walsh D.A."/>
            <person name="Denef V.J."/>
            <person name="McMahon K.D."/>
            <person name="Konstantinidis K.T."/>
            <person name="Eloe-Fadrosh E.A."/>
            <person name="Kyrpides N.C."/>
            <person name="Woyke T."/>
        </authorList>
    </citation>
    <scope>NUCLEOTIDE SEQUENCE</scope>
    <source>
        <strain evidence="1">GVMAG-S-3300013286-35</strain>
    </source>
</reference>
<sequence>MSTCRIKVNLAMGSGSSARVESTEATKEMNAKLTAMMAERERQDKNFASVALSEKEYEAKYGGQPEAHAKK</sequence>
<organism evidence="1">
    <name type="scientific">viral metagenome</name>
    <dbReference type="NCBI Taxonomy" id="1070528"/>
    <lineage>
        <taxon>unclassified sequences</taxon>
        <taxon>metagenomes</taxon>
        <taxon>organismal metagenomes</taxon>
    </lineage>
</organism>
<evidence type="ECO:0000313" key="1">
    <source>
        <dbReference type="EMBL" id="QHU21776.1"/>
    </source>
</evidence>
<name>A0A6C0KXB7_9ZZZZ</name>
<protein>
    <submittedName>
        <fullName evidence="1">Uncharacterized protein</fullName>
    </submittedName>
</protein>
<proteinExistence type="predicted"/>
<dbReference type="AlphaFoldDB" id="A0A6C0KXB7"/>
<accession>A0A6C0KXB7</accession>
<dbReference type="EMBL" id="MN740992">
    <property type="protein sequence ID" value="QHU21776.1"/>
    <property type="molecule type" value="Genomic_DNA"/>
</dbReference>